<proteinExistence type="predicted"/>
<evidence type="ECO:0000256" key="1">
    <source>
        <dbReference type="SAM" id="MobiDB-lite"/>
    </source>
</evidence>
<protein>
    <submittedName>
        <fullName evidence="6">Uncharacterized protein</fullName>
    </submittedName>
</protein>
<reference evidence="2" key="1">
    <citation type="submission" date="2020-05" db="EMBL/GenBank/DDBJ databases">
        <title>Complete genome sequence of Bradyrhizobium diazoefficiens XF1 isolated from soybean nodule.</title>
        <authorList>
            <person name="Noda R."/>
            <person name="Kakizaki K."/>
            <person name="Minamisawa K."/>
        </authorList>
    </citation>
    <scope>NUCLEOTIDE SEQUENCE</scope>
    <source>
        <strain evidence="2">XF1</strain>
    </source>
</reference>
<reference evidence="6" key="5">
    <citation type="submission" date="2020-05" db="EMBL/GenBank/DDBJ databases">
        <title>Complete genome sequence of Bradyrhizobium diazoefficiens XF9 isolated from soybean nodule.</title>
        <authorList>
            <person name="Noda R."/>
            <person name="Kakizaki K."/>
            <person name="Minamisawa K."/>
        </authorList>
    </citation>
    <scope>NUCLEOTIDE SEQUENCE</scope>
    <source>
        <strain evidence="6">XF9</strain>
    </source>
</reference>
<accession>A0A810BTA2</accession>
<sequence>MRRNMSRTHTLLPPPLWGRVGEGGSPGRRRLWLTPLPDRLRRSDLPHKGGGNKKSAAQS</sequence>
<evidence type="ECO:0000313" key="2">
    <source>
        <dbReference type="EMBL" id="BCE18981.1"/>
    </source>
</evidence>
<name>A0A810BTA2_9BRAD</name>
<evidence type="ECO:0000313" key="5">
    <source>
        <dbReference type="EMBL" id="BCE62840.1"/>
    </source>
</evidence>
<dbReference type="EMBL" id="AP023098">
    <property type="protein sequence ID" value="BCE80218.1"/>
    <property type="molecule type" value="Genomic_DNA"/>
</dbReference>
<reference evidence="3" key="2">
    <citation type="submission" date="2020-05" db="EMBL/GenBank/DDBJ databases">
        <title>Complete genome sequence of Bradyrhizobium diazoefficiens XF2 isolated from soybean nodule.</title>
        <authorList>
            <person name="Noda R."/>
            <person name="Kakizaki K."/>
            <person name="Minamisawa K."/>
        </authorList>
    </citation>
    <scope>NUCLEOTIDE SEQUENCE</scope>
    <source>
        <strain evidence="3">XF2</strain>
    </source>
</reference>
<evidence type="ECO:0000313" key="6">
    <source>
        <dbReference type="EMBL" id="BCE80218.1"/>
    </source>
</evidence>
<reference evidence="4" key="3">
    <citation type="submission" date="2020-05" db="EMBL/GenBank/DDBJ databases">
        <title>Complete genome sequence of Bradyrhizobium diazoefficiens XF4 isolated from soybean nodule.</title>
        <authorList>
            <person name="Noda R."/>
            <person name="Kakizaki K."/>
            <person name="Minamisawa K."/>
        </authorList>
    </citation>
    <scope>NUCLEOTIDE SEQUENCE</scope>
    <source>
        <strain evidence="4">XF4</strain>
    </source>
</reference>
<dbReference type="EMBL" id="AP023091">
    <property type="protein sequence ID" value="BCE18981.1"/>
    <property type="molecule type" value="Genomic_DNA"/>
</dbReference>
<gene>
    <name evidence="2" type="ORF">XF1B_16620</name>
    <name evidence="3" type="ORF">XF2B_16470</name>
    <name evidence="4" type="ORF">XF4B_15830</name>
    <name evidence="5" type="ORF">XF6B_16390</name>
    <name evidence="6" type="ORF">XF9B_16390</name>
</gene>
<feature type="region of interest" description="Disordered" evidence="1">
    <location>
        <begin position="1"/>
        <end position="59"/>
    </location>
</feature>
<reference evidence="5" key="4">
    <citation type="submission" date="2020-05" db="EMBL/GenBank/DDBJ databases">
        <title>Complete genome sequence of Bradyrhizobium diazoefficiens XF6 isolated from soybean nodule.</title>
        <authorList>
            <person name="Noda R."/>
            <person name="Kakizaki K."/>
            <person name="Minamisawa K."/>
        </authorList>
    </citation>
    <scope>NUCLEOTIDE SEQUENCE</scope>
    <source>
        <strain evidence="5">XF6</strain>
    </source>
</reference>
<dbReference type="AlphaFoldDB" id="A0A810BTA2"/>
<dbReference type="EMBL" id="AP023096">
    <property type="protein sequence ID" value="BCE62840.1"/>
    <property type="molecule type" value="Genomic_DNA"/>
</dbReference>
<evidence type="ECO:0000313" key="3">
    <source>
        <dbReference type="EMBL" id="BCE27878.1"/>
    </source>
</evidence>
<evidence type="ECO:0000313" key="4">
    <source>
        <dbReference type="EMBL" id="BCE45234.1"/>
    </source>
</evidence>
<feature type="compositionally biased region" description="Basic and acidic residues" evidence="1">
    <location>
        <begin position="38"/>
        <end position="47"/>
    </location>
</feature>
<dbReference type="EMBL" id="AP023092">
    <property type="protein sequence ID" value="BCE27878.1"/>
    <property type="molecule type" value="Genomic_DNA"/>
</dbReference>
<dbReference type="EMBL" id="AP023094">
    <property type="protein sequence ID" value="BCE45234.1"/>
    <property type="molecule type" value="Genomic_DNA"/>
</dbReference>
<organism evidence="6">
    <name type="scientific">Bradyrhizobium diazoefficiens</name>
    <dbReference type="NCBI Taxonomy" id="1355477"/>
    <lineage>
        <taxon>Bacteria</taxon>
        <taxon>Pseudomonadati</taxon>
        <taxon>Pseudomonadota</taxon>
        <taxon>Alphaproteobacteria</taxon>
        <taxon>Hyphomicrobiales</taxon>
        <taxon>Nitrobacteraceae</taxon>
        <taxon>Bradyrhizobium</taxon>
    </lineage>
</organism>